<dbReference type="STRING" id="293.GCA_000988015_01678"/>
<dbReference type="EMBL" id="CP021995">
    <property type="protein sequence ID" value="ASD27778.1"/>
    <property type="molecule type" value="Genomic_DNA"/>
</dbReference>
<evidence type="ECO:0008006" key="4">
    <source>
        <dbReference type="Google" id="ProtNLM"/>
    </source>
</evidence>
<name>A0A1Z3M006_BREDI</name>
<dbReference type="AlphaFoldDB" id="A0A1Z3M006"/>
<sequence>MQSSKTIAAVCLAAFAVAAALPASAQSLIEIQDVDRDNVLTGTPAAFVVAFPEAQRNEAVRKVGDDVYSFVPLAFIPLSDTRVALVSTGANECTGQACSGMNAVHYLDHDAGAPRYPYMLQGEWLDVGAAGVVGNPALRWGWTKAIAANPVLYTEAGGVWQGRGCGYAELTELTPSGPVRIARIQTYFSDASADDGEAGVDGVITAADQGRSFTVSYTGSASFKETYTRGADGQFRLDGQSRVPSC</sequence>
<protein>
    <recommendedName>
        <fullName evidence="4">Lipoprotein</fullName>
    </recommendedName>
</protein>
<reference evidence="2 3" key="1">
    <citation type="submission" date="2017-06" db="EMBL/GenBank/DDBJ databases">
        <title>Biodegradation of gentamicin by bacterial consortia AMQD4 in synthetic medium and raw gentamicin sewage.</title>
        <authorList>
            <person name="Chang H."/>
            <person name="Feng Y."/>
            <person name="Li Z."/>
            <person name="Xue J."/>
            <person name="Cheng D."/>
        </authorList>
    </citation>
    <scope>NUCLEOTIDE SEQUENCE [LARGE SCALE GENOMIC DNA]</scope>
    <source>
        <strain evidence="2 3">BZC3</strain>
    </source>
</reference>
<evidence type="ECO:0000313" key="2">
    <source>
        <dbReference type="EMBL" id="ASD27778.1"/>
    </source>
</evidence>
<feature type="signal peptide" evidence="1">
    <location>
        <begin position="1"/>
        <end position="25"/>
    </location>
</feature>
<organism evidence="2 3">
    <name type="scientific">Brevundimonas diminuta</name>
    <name type="common">Pseudomonas diminuta</name>
    <dbReference type="NCBI Taxonomy" id="293"/>
    <lineage>
        <taxon>Bacteria</taxon>
        <taxon>Pseudomonadati</taxon>
        <taxon>Pseudomonadota</taxon>
        <taxon>Alphaproteobacteria</taxon>
        <taxon>Caulobacterales</taxon>
        <taxon>Caulobacteraceae</taxon>
        <taxon>Brevundimonas</taxon>
    </lineage>
</organism>
<reference evidence="2 3" key="2">
    <citation type="submission" date="2017-06" db="EMBL/GenBank/DDBJ databases">
        <authorList>
            <person name="Kim H.J."/>
            <person name="Triplett B.A."/>
        </authorList>
    </citation>
    <scope>NUCLEOTIDE SEQUENCE [LARGE SCALE GENOMIC DNA]</scope>
    <source>
        <strain evidence="2 3">BZC3</strain>
    </source>
</reference>
<accession>A0A1Z3M006</accession>
<keyword evidence="1" id="KW-0732">Signal</keyword>
<evidence type="ECO:0000256" key="1">
    <source>
        <dbReference type="SAM" id="SignalP"/>
    </source>
</evidence>
<gene>
    <name evidence="2" type="ORF">CD943_13310</name>
</gene>
<dbReference type="RefSeq" id="WP_088411346.1">
    <property type="nucleotide sequence ID" value="NZ_CP021995.1"/>
</dbReference>
<evidence type="ECO:0000313" key="3">
    <source>
        <dbReference type="Proteomes" id="UP000197024"/>
    </source>
</evidence>
<feature type="chain" id="PRO_5012531894" description="Lipoprotein" evidence="1">
    <location>
        <begin position="26"/>
        <end position="246"/>
    </location>
</feature>
<dbReference type="Proteomes" id="UP000197024">
    <property type="component" value="Chromosome"/>
</dbReference>
<proteinExistence type="predicted"/>